<gene>
    <name evidence="1" type="ORF">RFI_18073</name>
</gene>
<protein>
    <submittedName>
        <fullName evidence="1">Uncharacterized protein</fullName>
    </submittedName>
</protein>
<evidence type="ECO:0000313" key="1">
    <source>
        <dbReference type="EMBL" id="ETO19156.1"/>
    </source>
</evidence>
<name>X6MZA1_RETFI</name>
<organism evidence="1 2">
    <name type="scientific">Reticulomyxa filosa</name>
    <dbReference type="NCBI Taxonomy" id="46433"/>
    <lineage>
        <taxon>Eukaryota</taxon>
        <taxon>Sar</taxon>
        <taxon>Rhizaria</taxon>
        <taxon>Retaria</taxon>
        <taxon>Foraminifera</taxon>
        <taxon>Monothalamids</taxon>
        <taxon>Reticulomyxidae</taxon>
        <taxon>Reticulomyxa</taxon>
    </lineage>
</organism>
<sequence length="228" mass="26335">MSNIRPHMDTKIRLPFSPLNVANSSVDKIPTGYLRYGERNVVGFFVSLEPCSNQSVLSLNAPSLKNQRKKYSNCNWQKLRKEIKNPKCCGTNKKIPSVMLILQYKTKFVISANELFFILFDILKKTKKIIFNIVSSMLTFAKKIVLNELNIVILLREVCKCLNTVLSEFSQNKKLNKLEKELAPKKTEQCKESFKKEVSEKISRFHLNFSVAKTATKTKEKEVFNYLN</sequence>
<evidence type="ECO:0000313" key="2">
    <source>
        <dbReference type="Proteomes" id="UP000023152"/>
    </source>
</evidence>
<accession>X6MZA1</accession>
<dbReference type="AlphaFoldDB" id="X6MZA1"/>
<dbReference type="EMBL" id="ASPP01013962">
    <property type="protein sequence ID" value="ETO19156.1"/>
    <property type="molecule type" value="Genomic_DNA"/>
</dbReference>
<dbReference type="Proteomes" id="UP000023152">
    <property type="component" value="Unassembled WGS sequence"/>
</dbReference>
<keyword evidence="2" id="KW-1185">Reference proteome</keyword>
<comment type="caution">
    <text evidence="1">The sequence shown here is derived from an EMBL/GenBank/DDBJ whole genome shotgun (WGS) entry which is preliminary data.</text>
</comment>
<reference evidence="1 2" key="1">
    <citation type="journal article" date="2013" name="Curr. Biol.">
        <title>The Genome of the Foraminiferan Reticulomyxa filosa.</title>
        <authorList>
            <person name="Glockner G."/>
            <person name="Hulsmann N."/>
            <person name="Schleicher M."/>
            <person name="Noegel A.A."/>
            <person name="Eichinger L."/>
            <person name="Gallinger C."/>
            <person name="Pawlowski J."/>
            <person name="Sierra R."/>
            <person name="Euteneuer U."/>
            <person name="Pillet L."/>
            <person name="Moustafa A."/>
            <person name="Platzer M."/>
            <person name="Groth M."/>
            <person name="Szafranski K."/>
            <person name="Schliwa M."/>
        </authorList>
    </citation>
    <scope>NUCLEOTIDE SEQUENCE [LARGE SCALE GENOMIC DNA]</scope>
</reference>
<proteinExistence type="predicted"/>